<evidence type="ECO:0000256" key="6">
    <source>
        <dbReference type="ARBA" id="ARBA00022692"/>
    </source>
</evidence>
<evidence type="ECO:0000256" key="3">
    <source>
        <dbReference type="ARBA" id="ARBA00009105"/>
    </source>
</evidence>
<evidence type="ECO:0000256" key="1">
    <source>
        <dbReference type="ARBA" id="ARBA00004323"/>
    </source>
</evidence>
<keyword evidence="7" id="KW-0735">Signal-anchor</keyword>
<keyword evidence="9" id="KW-0333">Golgi apparatus</keyword>
<proteinExistence type="inferred from homology"/>
<evidence type="ECO:0000256" key="4">
    <source>
        <dbReference type="ARBA" id="ARBA00022676"/>
    </source>
</evidence>
<dbReference type="AlphaFoldDB" id="A0A9W4XCM6"/>
<evidence type="ECO:0008006" key="16">
    <source>
        <dbReference type="Google" id="ProtNLM"/>
    </source>
</evidence>
<dbReference type="InterPro" id="IPR029044">
    <property type="entry name" value="Nucleotide-diphossugar_trans"/>
</dbReference>
<protein>
    <recommendedName>
        <fullName evidence="16">Alpha-1,3-mannosyltransferase</fullName>
    </recommendedName>
</protein>
<keyword evidence="12" id="KW-0175">Coiled coil</keyword>
<keyword evidence="10 13" id="KW-0472">Membrane</keyword>
<evidence type="ECO:0000256" key="7">
    <source>
        <dbReference type="ARBA" id="ARBA00022968"/>
    </source>
</evidence>
<feature type="coiled-coil region" evidence="12">
    <location>
        <begin position="54"/>
        <end position="82"/>
    </location>
</feature>
<dbReference type="GO" id="GO:0000033">
    <property type="term" value="F:alpha-1,3-mannosyltransferase activity"/>
    <property type="evidence" value="ECO:0007669"/>
    <property type="project" value="TreeGrafter"/>
</dbReference>
<organism evidence="14 15">
    <name type="scientific">Candida verbasci</name>
    <dbReference type="NCBI Taxonomy" id="1227364"/>
    <lineage>
        <taxon>Eukaryota</taxon>
        <taxon>Fungi</taxon>
        <taxon>Dikarya</taxon>
        <taxon>Ascomycota</taxon>
        <taxon>Saccharomycotina</taxon>
        <taxon>Pichiomycetes</taxon>
        <taxon>Debaryomycetaceae</taxon>
        <taxon>Candida/Lodderomyces clade</taxon>
        <taxon>Candida</taxon>
    </lineage>
</organism>
<keyword evidence="4" id="KW-0328">Glycosyltransferase</keyword>
<evidence type="ECO:0000256" key="9">
    <source>
        <dbReference type="ARBA" id="ARBA00023034"/>
    </source>
</evidence>
<sequence>MIDKIHIKRSKQKVFLYTGLVLWLIGINLYLFKTYNTSNTKSSLTNSIINTSIYDQSKIDNQKEEEEKLKEENNNKNNYKDDITIKILQTQLQQKPDRRNLDFHASIYDQIFKNHEVDSIYLNLDFKDRCDLFFKNLFINNHNWIFNPNDKYPLENKNEFKFNDYKRVHFDEFKNEFSEKFKKNKDEVDESIPEFKQFIQEKYQQFWDRTMHTEQKIINEISALRIFNKCYITNDNKTQTNQMNSFTTGQSIIVDNLRKHSNKDKSKFITTKQENLINFDSIDSHAFEHRLYPWLSNENPIFEHFTGHRSYVPPKIRQDYKRPTIKSPYFLKNYKNQCNGRGIVLSIGDAHVEDTVRLIHLLRGLNNQLPIQIVYYDNLSTQTKKKIVTAAQEPILALPKSFEAVYHHFPNDYIANGLPKQEIWFVNTYNVIHNDFKEKFRGYANKFLATLFNSFEEFMLIDADTVMMQNPEYFFNLKGYKQTGTFFYKDRTTFETRPMSDTIFFKKLGPSILDSTMFNIPIMTEKTYKNDFFKGLFHYQESGLVMLNRNIHYNSILMMLQLNFYEPVNSRIHGDKEIFWLALTINGFEDFAINSNYAAAIGEITPPLDRAKSDGKPHESIELCSPHPGHISDEDNALVWINSGFYFCGQSKKVDFQKESEHKSRLKFLKTKEDFKAFYYSPLIIKSAIIPPLDLNVWATNKDDEPSRGWFMDQRYCSGYMWCAYSSIGGQTDKGGNNKRIGRLFDFSEAEQNLFKYYGDIWVNNE</sequence>
<evidence type="ECO:0000256" key="5">
    <source>
        <dbReference type="ARBA" id="ARBA00022679"/>
    </source>
</evidence>
<comment type="subcellular location">
    <subcellularLocation>
        <location evidence="1">Golgi apparatus membrane</location>
        <topology evidence="1">Single-pass type II membrane protein</topology>
    </subcellularLocation>
</comment>
<dbReference type="PANTHER" id="PTHR31392">
    <property type="entry name" value="ALPHA-1,3-MANNOSYLTRANSFERASE MNN1-RELATED"/>
    <property type="match status" value="1"/>
</dbReference>
<dbReference type="Pfam" id="PF11051">
    <property type="entry name" value="Mannosyl_trans3"/>
    <property type="match status" value="1"/>
</dbReference>
<name>A0A9W4XCM6_9ASCO</name>
<dbReference type="Proteomes" id="UP001152885">
    <property type="component" value="Unassembled WGS sequence"/>
</dbReference>
<comment type="similarity">
    <text evidence="3">Belongs to the MNN1/MNT family.</text>
</comment>
<comment type="pathway">
    <text evidence="2">Protein modification; protein glycosylation.</text>
</comment>
<evidence type="ECO:0000256" key="10">
    <source>
        <dbReference type="ARBA" id="ARBA00023136"/>
    </source>
</evidence>
<reference evidence="14" key="1">
    <citation type="submission" date="2022-12" db="EMBL/GenBank/DDBJ databases">
        <authorList>
            <person name="Brejova B."/>
        </authorList>
    </citation>
    <scope>NUCLEOTIDE SEQUENCE</scope>
</reference>
<keyword evidence="8 13" id="KW-1133">Transmembrane helix</keyword>
<dbReference type="PANTHER" id="PTHR31392:SF1">
    <property type="entry name" value="ALPHA-1,3-MANNOSYLTRANSFERASE MNN1-RELATED"/>
    <property type="match status" value="1"/>
</dbReference>
<dbReference type="InterPro" id="IPR022751">
    <property type="entry name" value="Alpha_mannosyltransferase"/>
</dbReference>
<dbReference type="GO" id="GO:0046354">
    <property type="term" value="P:mannan biosynthetic process"/>
    <property type="evidence" value="ECO:0007669"/>
    <property type="project" value="UniProtKB-ARBA"/>
</dbReference>
<keyword evidence="5" id="KW-0808">Transferase</keyword>
<gene>
    <name evidence="14" type="ORF">CANVERA_P1887</name>
</gene>
<evidence type="ECO:0000313" key="14">
    <source>
        <dbReference type="EMBL" id="CAI5757373.1"/>
    </source>
</evidence>
<dbReference type="SUPFAM" id="SSF53448">
    <property type="entry name" value="Nucleotide-diphospho-sugar transferases"/>
    <property type="match status" value="1"/>
</dbReference>
<evidence type="ECO:0000256" key="8">
    <source>
        <dbReference type="ARBA" id="ARBA00022989"/>
    </source>
</evidence>
<keyword evidence="6 13" id="KW-0812">Transmembrane</keyword>
<dbReference type="EMBL" id="CANTUO010000001">
    <property type="protein sequence ID" value="CAI5757373.1"/>
    <property type="molecule type" value="Genomic_DNA"/>
</dbReference>
<evidence type="ECO:0000256" key="13">
    <source>
        <dbReference type="SAM" id="Phobius"/>
    </source>
</evidence>
<keyword evidence="11" id="KW-0325">Glycoprotein</keyword>
<comment type="caution">
    <text evidence="14">The sequence shown here is derived from an EMBL/GenBank/DDBJ whole genome shotgun (WGS) entry which is preliminary data.</text>
</comment>
<dbReference type="OrthoDB" id="430354at2759"/>
<keyword evidence="15" id="KW-1185">Reference proteome</keyword>
<feature type="transmembrane region" description="Helical" evidence="13">
    <location>
        <begin position="14"/>
        <end position="32"/>
    </location>
</feature>
<evidence type="ECO:0000256" key="11">
    <source>
        <dbReference type="ARBA" id="ARBA00023180"/>
    </source>
</evidence>
<dbReference type="GO" id="GO:0000139">
    <property type="term" value="C:Golgi membrane"/>
    <property type="evidence" value="ECO:0007669"/>
    <property type="project" value="UniProtKB-SubCell"/>
</dbReference>
<accession>A0A9W4XCM6</accession>
<evidence type="ECO:0000313" key="15">
    <source>
        <dbReference type="Proteomes" id="UP001152885"/>
    </source>
</evidence>
<evidence type="ECO:0000256" key="2">
    <source>
        <dbReference type="ARBA" id="ARBA00004922"/>
    </source>
</evidence>
<dbReference type="GO" id="GO:0006493">
    <property type="term" value="P:protein O-linked glycosylation"/>
    <property type="evidence" value="ECO:0007669"/>
    <property type="project" value="TreeGrafter"/>
</dbReference>
<evidence type="ECO:0000256" key="12">
    <source>
        <dbReference type="SAM" id="Coils"/>
    </source>
</evidence>